<gene>
    <name evidence="1" type="ORF">CI610_01749</name>
</gene>
<organism evidence="1">
    <name type="scientific">invertebrate metagenome</name>
    <dbReference type="NCBI Taxonomy" id="1711999"/>
    <lineage>
        <taxon>unclassified sequences</taxon>
        <taxon>metagenomes</taxon>
        <taxon>organismal metagenomes</taxon>
    </lineage>
</organism>
<protein>
    <submittedName>
        <fullName evidence="1">Uncharacterized protein</fullName>
    </submittedName>
</protein>
<name>A0A2H9T7V0_9ZZZZ</name>
<dbReference type="AlphaFoldDB" id="A0A2H9T7V0"/>
<accession>A0A2H9T7V0</accession>
<proteinExistence type="predicted"/>
<reference evidence="1" key="1">
    <citation type="journal article" date="2017" name="Appl. Environ. Microbiol.">
        <title>Molecular characterization of an Endozoicomonas-like organism causing infection in king scallop Pecten maximus L.</title>
        <authorList>
            <person name="Cano I."/>
            <person name="van Aerle R."/>
            <person name="Ross S."/>
            <person name="Verner-Jeffreys D.W."/>
            <person name="Paley R.K."/>
            <person name="Rimmer G."/>
            <person name="Ryder D."/>
            <person name="Hooper P."/>
            <person name="Stone D."/>
            <person name="Feist S.W."/>
        </authorList>
    </citation>
    <scope>NUCLEOTIDE SEQUENCE</scope>
</reference>
<dbReference type="EMBL" id="NSIT01000080">
    <property type="protein sequence ID" value="PJE79284.1"/>
    <property type="molecule type" value="Genomic_DNA"/>
</dbReference>
<sequence>MKNRADEVIYLMRQYPGHAFSDMKACLLMNLVRYEWNSNRWAMVVDEDNRILGWMSWYCFDTPSLLSIRDRGLVGCYYQNIPLNDGQHVFVCNSIVRPGQPVKVFRNLRNMVYEANKGKQTINAWLCNRKNQQRWFCKPISKRRQKCQDL</sequence>
<comment type="caution">
    <text evidence="1">The sequence shown here is derived from an EMBL/GenBank/DDBJ whole genome shotgun (WGS) entry which is preliminary data.</text>
</comment>
<evidence type="ECO:0000313" key="1">
    <source>
        <dbReference type="EMBL" id="PJE79284.1"/>
    </source>
</evidence>